<dbReference type="Pfam" id="PF04738">
    <property type="entry name" value="Lant_dehydr_N"/>
    <property type="match status" value="1"/>
</dbReference>
<evidence type="ECO:0000313" key="3">
    <source>
        <dbReference type="EMBL" id="MBD8489167.1"/>
    </source>
</evidence>
<sequence length="873" mass="102845">MEEYLYRLPLLDFDIYNDQAVNDNYGRILDAVSLSSRSFYHAIKEKTLDELSVKEKKVLRKYLLRGRYRPIPFGKWAGVGLGKWTNASQLPPINTLEYSGICTVHDDFSCRKTQEKRSSLNPFLYKVKKGFVLWELISEEERWGEVFLQEGRILSLINKYLEEEKVIDFSGFNQLFDAQIPYGSIQTIWEELHLSGFLIEENQTVKATAKEAPRSKGGNEFIFSKLNGNLNQTASIKAVVKMAYEELGALMQPMSSAFLDKFKSVYFSTYDDRFVPLKKLLEPYSKVHDFLVHPDDAMEKEGNHENGVLNPYLGLSGKAYHEVVDLSEFIKAKRCEVSHHLTVLYRLGEKNSIVLDDMVGDRSFGILGRFTHDTEIFKYAKQIGSSLTMDGDVIYADVCYEENPKNNYLTAHRNILSYKIDMMGNSVGNLHLNDLYIGFDQTRIVLYHIKLKKEVVPVFQHVLNRNLISHPIARLLWEMAHQNVLSLKFNQEVPPHVKYLPRLIWKEIILCPAKWLLHYRPVKDFRGIRKEIEKRKLPRYLLIGEMDQELLIDIEDPLSVDILLDELKSRKELWVKECIWIKNRSYFQKDSPLFPQFLVTVEKKERPRLEQVNFNPIEVREEDWAVVYVYLSQQLVLDFLVNELASFLDRVERYHGVEQWHYLCYRDPNYHLRLRFKLSDINRASFEKDLYLFLKESNEVISFCPRDYYPELLKYGAKGIAVSEKLFALESKFLLMSSNSLLLEDEEYRLVFVVKVIVCLLKDKWKSWYPYLVNFVKKILLERRKYFKRWSEGIDFNEENMSVEELRIFVAGYLNMMGNHSKLEHNDEQQISLARNHFHMFINRLFPEINSNSTEDFVWYCVYGELGRMVHKV</sequence>
<dbReference type="RefSeq" id="WP_192010055.1">
    <property type="nucleotide sequence ID" value="NZ_JACYTQ010000003.1"/>
</dbReference>
<name>A0ABR9ALC3_9BACT</name>
<feature type="domain" description="Thiopeptide-type bacteriocin biosynthesis" evidence="2">
    <location>
        <begin position="624"/>
        <end position="855"/>
    </location>
</feature>
<evidence type="ECO:0000313" key="4">
    <source>
        <dbReference type="Proteomes" id="UP000647133"/>
    </source>
</evidence>
<keyword evidence="4" id="KW-1185">Reference proteome</keyword>
<feature type="domain" description="Lantibiotic dehydratase N-terminal" evidence="1">
    <location>
        <begin position="366"/>
        <end position="563"/>
    </location>
</feature>
<proteinExistence type="predicted"/>
<gene>
    <name evidence="3" type="ORF">IFO69_10460</name>
</gene>
<dbReference type="InterPro" id="IPR006827">
    <property type="entry name" value="Lant_deHydtase_N"/>
</dbReference>
<evidence type="ECO:0000259" key="1">
    <source>
        <dbReference type="Pfam" id="PF04738"/>
    </source>
</evidence>
<protein>
    <submittedName>
        <fullName evidence="3">Lantibiotic dehydratase</fullName>
    </submittedName>
</protein>
<dbReference type="NCBIfam" id="TIGR03891">
    <property type="entry name" value="thiopep_ocin"/>
    <property type="match status" value="1"/>
</dbReference>
<dbReference type="EMBL" id="JACYTQ010000003">
    <property type="protein sequence ID" value="MBD8489167.1"/>
    <property type="molecule type" value="Genomic_DNA"/>
</dbReference>
<organism evidence="3 4">
    <name type="scientific">Echinicola arenosa</name>
    <dbReference type="NCBI Taxonomy" id="2774144"/>
    <lineage>
        <taxon>Bacteria</taxon>
        <taxon>Pseudomonadati</taxon>
        <taxon>Bacteroidota</taxon>
        <taxon>Cytophagia</taxon>
        <taxon>Cytophagales</taxon>
        <taxon>Cyclobacteriaceae</taxon>
        <taxon>Echinicola</taxon>
    </lineage>
</organism>
<dbReference type="InterPro" id="IPR023809">
    <property type="entry name" value="Thiopep_bacteriocin_synth_dom"/>
</dbReference>
<dbReference type="Pfam" id="PF14028">
    <property type="entry name" value="Lant_dehydr_C"/>
    <property type="match status" value="1"/>
</dbReference>
<comment type="caution">
    <text evidence="3">The sequence shown here is derived from an EMBL/GenBank/DDBJ whole genome shotgun (WGS) entry which is preliminary data.</text>
</comment>
<dbReference type="Proteomes" id="UP000647133">
    <property type="component" value="Unassembled WGS sequence"/>
</dbReference>
<evidence type="ECO:0000259" key="2">
    <source>
        <dbReference type="Pfam" id="PF14028"/>
    </source>
</evidence>
<reference evidence="3 4" key="1">
    <citation type="submission" date="2020-09" db="EMBL/GenBank/DDBJ databases">
        <title>Echinicola sp. CAU 1574 isolated from sand of Sido Beach.</title>
        <authorList>
            <person name="Kim W."/>
        </authorList>
    </citation>
    <scope>NUCLEOTIDE SEQUENCE [LARGE SCALE GENOMIC DNA]</scope>
    <source>
        <strain evidence="3 4">CAU 1574</strain>
    </source>
</reference>
<accession>A0ABR9ALC3</accession>